<comment type="caution">
    <text evidence="1">The sequence shown here is derived from an EMBL/GenBank/DDBJ whole genome shotgun (WGS) entry which is preliminary data.</text>
</comment>
<dbReference type="EMBL" id="JBHTJR010000034">
    <property type="protein sequence ID" value="MFD0992818.1"/>
    <property type="molecule type" value="Genomic_DNA"/>
</dbReference>
<keyword evidence="2" id="KW-1185">Reference proteome</keyword>
<evidence type="ECO:0000313" key="2">
    <source>
        <dbReference type="Proteomes" id="UP001597062"/>
    </source>
</evidence>
<name>A0ABW3JQP5_9FLAO</name>
<dbReference type="RefSeq" id="WP_386106485.1">
    <property type="nucleotide sequence ID" value="NZ_JBHTJR010000034.1"/>
</dbReference>
<accession>A0ABW3JQP5</accession>
<protein>
    <recommendedName>
        <fullName evidence="3">RiboL-PSP-HEPN domain-containing protein</fullName>
    </recommendedName>
</protein>
<gene>
    <name evidence="1" type="ORF">ACFQ1U_06345</name>
</gene>
<proteinExistence type="predicted"/>
<dbReference type="Proteomes" id="UP001597062">
    <property type="component" value="Unassembled WGS sequence"/>
</dbReference>
<reference evidence="2" key="1">
    <citation type="journal article" date="2019" name="Int. J. Syst. Evol. Microbiol.">
        <title>The Global Catalogue of Microorganisms (GCM) 10K type strain sequencing project: providing services to taxonomists for standard genome sequencing and annotation.</title>
        <authorList>
            <consortium name="The Broad Institute Genomics Platform"/>
            <consortium name="The Broad Institute Genome Sequencing Center for Infectious Disease"/>
            <person name="Wu L."/>
            <person name="Ma J."/>
        </authorList>
    </citation>
    <scope>NUCLEOTIDE SEQUENCE [LARGE SCALE GENOMIC DNA]</scope>
    <source>
        <strain evidence="2">CCUG 60527</strain>
    </source>
</reference>
<evidence type="ECO:0008006" key="3">
    <source>
        <dbReference type="Google" id="ProtNLM"/>
    </source>
</evidence>
<evidence type="ECO:0000313" key="1">
    <source>
        <dbReference type="EMBL" id="MFD0992818.1"/>
    </source>
</evidence>
<sequence length="208" mass="23720">MNMNEQEEIIRHLESLITSEEAGASVLAEALEFLRIYAGDKSSFYKKLEPLIAWNSDKQLKEMVAKILKGYINHLKSGFANGITIERKAQIDVVSDFLEQANNLLQSKKVHPAAPTVLIGASLEEFLRNWVEEQNISLGNLKPGMDNYSKLLKEKDLITKQDFKDLTSWAGLRNHAAHGEWSEVEDKRRVKLMLEGVNLFMRKYGTEK</sequence>
<organism evidence="1 2">
    <name type="scientific">Tenacibaculum geojense</name>
    <dbReference type="NCBI Taxonomy" id="915352"/>
    <lineage>
        <taxon>Bacteria</taxon>
        <taxon>Pseudomonadati</taxon>
        <taxon>Bacteroidota</taxon>
        <taxon>Flavobacteriia</taxon>
        <taxon>Flavobacteriales</taxon>
        <taxon>Flavobacteriaceae</taxon>
        <taxon>Tenacibaculum</taxon>
    </lineage>
</organism>